<organism evidence="1">
    <name type="scientific">uncultured Caudovirales phage</name>
    <dbReference type="NCBI Taxonomy" id="2100421"/>
    <lineage>
        <taxon>Viruses</taxon>
        <taxon>Duplodnaviria</taxon>
        <taxon>Heunggongvirae</taxon>
        <taxon>Uroviricota</taxon>
        <taxon>Caudoviricetes</taxon>
        <taxon>Peduoviridae</taxon>
        <taxon>Maltschvirus</taxon>
        <taxon>Maltschvirus maltsch</taxon>
    </lineage>
</organism>
<sequence>MQKELPNVIGNKWRVCSLTCLREMEWRESLSIMGQEYYPDPCPYNKKS</sequence>
<reference evidence="1" key="1">
    <citation type="submission" date="2020-05" db="EMBL/GenBank/DDBJ databases">
        <authorList>
            <person name="Chiriac C."/>
            <person name="Salcher M."/>
            <person name="Ghai R."/>
            <person name="Kavagutti S V."/>
        </authorList>
    </citation>
    <scope>NUCLEOTIDE SEQUENCE</scope>
</reference>
<gene>
    <name evidence="1" type="ORF">UFOVP1290_306</name>
</gene>
<protein>
    <submittedName>
        <fullName evidence="1">Uncharacterized protein</fullName>
    </submittedName>
</protein>
<evidence type="ECO:0000313" key="1">
    <source>
        <dbReference type="EMBL" id="CAB4196786.1"/>
    </source>
</evidence>
<name>A0A6J5RR54_9CAUD</name>
<proteinExistence type="predicted"/>
<accession>A0A6J5RR54</accession>
<dbReference type="EMBL" id="LR797252">
    <property type="protein sequence ID" value="CAB4196786.1"/>
    <property type="molecule type" value="Genomic_DNA"/>
</dbReference>